<dbReference type="RefSeq" id="WP_147079990.1">
    <property type="nucleotide sequence ID" value="NZ_BJZT01000032.1"/>
</dbReference>
<evidence type="ECO:0000313" key="1">
    <source>
        <dbReference type="EMBL" id="GEP00583.1"/>
    </source>
</evidence>
<dbReference type="EMBL" id="BJZT01000032">
    <property type="protein sequence ID" value="GEP00583.1"/>
    <property type="molecule type" value="Genomic_DNA"/>
</dbReference>
<accession>A0A512ISC1</accession>
<gene>
    <name evidence="1" type="ORF">MHA02_29700</name>
</gene>
<keyword evidence="2" id="KW-1185">Reference proteome</keyword>
<name>A0A512ISC1_9HYPH</name>
<comment type="caution">
    <text evidence="1">The sequence shown here is derived from an EMBL/GenBank/DDBJ whole genome shotgun (WGS) entry which is preliminary data.</text>
</comment>
<organism evidence="1 2">
    <name type="scientific">Methylobacterium haplocladii</name>
    <dbReference type="NCBI Taxonomy" id="1176176"/>
    <lineage>
        <taxon>Bacteria</taxon>
        <taxon>Pseudomonadati</taxon>
        <taxon>Pseudomonadota</taxon>
        <taxon>Alphaproteobacteria</taxon>
        <taxon>Hyphomicrobiales</taxon>
        <taxon>Methylobacteriaceae</taxon>
        <taxon>Methylobacterium</taxon>
    </lineage>
</organism>
<sequence>MSAPEIIDRRLDRPKDVKAFRRWLARNGAEMLDPTNAYEVVRFRGTAGLSIVYANGSGRSHALTGQAEDAWTAFCDGRSLDLAPQAAWIDDPDQRPAAMSDADLIEQAGRMPITIAFLMEHDALPMREASQRLFGLERSGRLVRSGGRPGTALTWNVAAEVRA</sequence>
<dbReference type="OrthoDB" id="64523at2"/>
<reference evidence="1 2" key="1">
    <citation type="submission" date="2019-07" db="EMBL/GenBank/DDBJ databases">
        <title>Whole genome shotgun sequence of Methylobacterium haplocladii NBRC 107714.</title>
        <authorList>
            <person name="Hosoyama A."/>
            <person name="Uohara A."/>
            <person name="Ohji S."/>
            <person name="Ichikawa N."/>
        </authorList>
    </citation>
    <scope>NUCLEOTIDE SEQUENCE [LARGE SCALE GENOMIC DNA]</scope>
    <source>
        <strain evidence="1 2">NBRC 107714</strain>
    </source>
</reference>
<proteinExistence type="predicted"/>
<protein>
    <submittedName>
        <fullName evidence="1">Uncharacterized protein</fullName>
    </submittedName>
</protein>
<dbReference type="AlphaFoldDB" id="A0A512ISC1"/>
<dbReference type="Proteomes" id="UP000321258">
    <property type="component" value="Unassembled WGS sequence"/>
</dbReference>
<evidence type="ECO:0000313" key="2">
    <source>
        <dbReference type="Proteomes" id="UP000321258"/>
    </source>
</evidence>